<evidence type="ECO:0000259" key="8">
    <source>
        <dbReference type="PROSITE" id="PS50928"/>
    </source>
</evidence>
<dbReference type="Proteomes" id="UP000093309">
    <property type="component" value="Unassembled WGS sequence"/>
</dbReference>
<comment type="subcellular location">
    <subcellularLocation>
        <location evidence="1 7">Cell membrane</location>
        <topology evidence="1 7">Multi-pass membrane protein</topology>
    </subcellularLocation>
</comment>
<dbReference type="PANTHER" id="PTHR30193">
    <property type="entry name" value="ABC TRANSPORTER PERMEASE PROTEIN"/>
    <property type="match status" value="1"/>
</dbReference>
<feature type="transmembrane region" description="Helical" evidence="7">
    <location>
        <begin position="204"/>
        <end position="225"/>
    </location>
</feature>
<dbReference type="SUPFAM" id="SSF160964">
    <property type="entry name" value="MalF N-terminal region-like"/>
    <property type="match status" value="1"/>
</dbReference>
<organism evidence="9 10">
    <name type="scientific">Paenibacillus pectinilyticus</name>
    <dbReference type="NCBI Taxonomy" id="512399"/>
    <lineage>
        <taxon>Bacteria</taxon>
        <taxon>Bacillati</taxon>
        <taxon>Bacillota</taxon>
        <taxon>Bacilli</taxon>
        <taxon>Bacillales</taxon>
        <taxon>Paenibacillaceae</taxon>
        <taxon>Paenibacillus</taxon>
    </lineage>
</organism>
<evidence type="ECO:0000313" key="9">
    <source>
        <dbReference type="EMBL" id="OCT10728.1"/>
    </source>
</evidence>
<evidence type="ECO:0000256" key="1">
    <source>
        <dbReference type="ARBA" id="ARBA00004651"/>
    </source>
</evidence>
<dbReference type="AlphaFoldDB" id="A0A1C0ZRP0"/>
<reference evidence="10" key="1">
    <citation type="submission" date="2016-05" db="EMBL/GenBank/DDBJ databases">
        <title>Paenibacillus oryzae. sp. nov., isolated from the rice root.</title>
        <authorList>
            <person name="Zhang J."/>
            <person name="Zhang X."/>
        </authorList>
    </citation>
    <scope>NUCLEOTIDE SEQUENCE [LARGE SCALE GENOMIC DNA]</scope>
    <source>
        <strain evidence="10">KCTC13222</strain>
    </source>
</reference>
<comment type="caution">
    <text evidence="9">The sequence shown here is derived from an EMBL/GenBank/DDBJ whole genome shotgun (WGS) entry which is preliminary data.</text>
</comment>
<evidence type="ECO:0000313" key="10">
    <source>
        <dbReference type="Proteomes" id="UP000093309"/>
    </source>
</evidence>
<dbReference type="RefSeq" id="WP_065859231.1">
    <property type="nucleotide sequence ID" value="NZ_LYPC01000030.1"/>
</dbReference>
<feature type="transmembrane region" description="Helical" evidence="7">
    <location>
        <begin position="107"/>
        <end position="126"/>
    </location>
</feature>
<evidence type="ECO:0000256" key="7">
    <source>
        <dbReference type="RuleBase" id="RU363032"/>
    </source>
</evidence>
<keyword evidence="5 7" id="KW-1133">Transmembrane helix</keyword>
<dbReference type="GO" id="GO:0005886">
    <property type="term" value="C:plasma membrane"/>
    <property type="evidence" value="ECO:0007669"/>
    <property type="project" value="UniProtKB-SubCell"/>
</dbReference>
<evidence type="ECO:0000256" key="5">
    <source>
        <dbReference type="ARBA" id="ARBA00022989"/>
    </source>
</evidence>
<evidence type="ECO:0000256" key="6">
    <source>
        <dbReference type="ARBA" id="ARBA00023136"/>
    </source>
</evidence>
<dbReference type="InterPro" id="IPR000515">
    <property type="entry name" value="MetI-like"/>
</dbReference>
<dbReference type="Gene3D" id="1.10.3720.10">
    <property type="entry name" value="MetI-like"/>
    <property type="match status" value="1"/>
</dbReference>
<evidence type="ECO:0000256" key="4">
    <source>
        <dbReference type="ARBA" id="ARBA00022692"/>
    </source>
</evidence>
<accession>A0A1C0ZRP0</accession>
<name>A0A1C0ZRP0_9BACL</name>
<evidence type="ECO:0000256" key="2">
    <source>
        <dbReference type="ARBA" id="ARBA00022448"/>
    </source>
</evidence>
<feature type="transmembrane region" description="Helical" evidence="7">
    <location>
        <begin position="12"/>
        <end position="31"/>
    </location>
</feature>
<dbReference type="STRING" id="512399.A8709_23110"/>
<dbReference type="SUPFAM" id="SSF161098">
    <property type="entry name" value="MetI-like"/>
    <property type="match status" value="1"/>
</dbReference>
<sequence>MNKTLKSPITYLFFIVPALVLLIMFFIYPLISSLYYSFTNWNGISEHAKYIGFQNYTKALTDPVFWNSVKNNGYFILFSVFIQVPITIVASLMIANVKKLQGLYKTAIFMPTVMSTAVIGILWGFIYNYDVGLLNKIIVFFGGAPIDWLGSSKTAMLSILITNCWQWSGFYIITILAAILTIPKELDEAAEIDGATGFQRVRTITMPLIVPVISVVIMLSVAGSMKAADIIIVMTKGGPAGSTDVMATYMIKYAITNFKYGYGNALSFLIFIFTMAITVIYQVLFARRAERVDY</sequence>
<keyword evidence="3" id="KW-1003">Cell membrane</keyword>
<feature type="transmembrane region" description="Helical" evidence="7">
    <location>
        <begin position="165"/>
        <end position="183"/>
    </location>
</feature>
<feature type="domain" description="ABC transmembrane type-1" evidence="8">
    <location>
        <begin position="69"/>
        <end position="281"/>
    </location>
</feature>
<keyword evidence="2 7" id="KW-0813">Transport</keyword>
<keyword evidence="6 7" id="KW-0472">Membrane</keyword>
<gene>
    <name evidence="9" type="ORF">A8709_23110</name>
</gene>
<keyword evidence="10" id="KW-1185">Reference proteome</keyword>
<evidence type="ECO:0000256" key="3">
    <source>
        <dbReference type="ARBA" id="ARBA00022475"/>
    </source>
</evidence>
<keyword evidence="4 7" id="KW-0812">Transmembrane</keyword>
<dbReference type="PROSITE" id="PS50928">
    <property type="entry name" value="ABC_TM1"/>
    <property type="match status" value="1"/>
</dbReference>
<dbReference type="Pfam" id="PF00528">
    <property type="entry name" value="BPD_transp_1"/>
    <property type="match status" value="1"/>
</dbReference>
<dbReference type="InterPro" id="IPR035906">
    <property type="entry name" value="MetI-like_sf"/>
</dbReference>
<comment type="similarity">
    <text evidence="7">Belongs to the binding-protein-dependent transport system permease family.</text>
</comment>
<protein>
    <submittedName>
        <fullName evidence="9">Sugar ABC transporter permease</fullName>
    </submittedName>
</protein>
<dbReference type="GO" id="GO:0055085">
    <property type="term" value="P:transmembrane transport"/>
    <property type="evidence" value="ECO:0007669"/>
    <property type="project" value="InterPro"/>
</dbReference>
<dbReference type="InterPro" id="IPR051393">
    <property type="entry name" value="ABC_transporter_permease"/>
</dbReference>
<proteinExistence type="inferred from homology"/>
<dbReference type="OrthoDB" id="152280at2"/>
<feature type="transmembrane region" description="Helical" evidence="7">
    <location>
        <begin position="265"/>
        <end position="286"/>
    </location>
</feature>
<dbReference type="EMBL" id="LYPC01000030">
    <property type="protein sequence ID" value="OCT10728.1"/>
    <property type="molecule type" value="Genomic_DNA"/>
</dbReference>
<dbReference type="PANTHER" id="PTHR30193:SF37">
    <property type="entry name" value="INNER MEMBRANE ABC TRANSPORTER PERMEASE PROTEIN YCJO"/>
    <property type="match status" value="1"/>
</dbReference>
<dbReference type="CDD" id="cd06261">
    <property type="entry name" value="TM_PBP2"/>
    <property type="match status" value="1"/>
</dbReference>
<feature type="transmembrane region" description="Helical" evidence="7">
    <location>
        <begin position="74"/>
        <end position="95"/>
    </location>
</feature>